<dbReference type="PANTHER" id="PTHR46796:SF13">
    <property type="entry name" value="HTH-TYPE TRANSCRIPTIONAL ACTIVATOR RHAS"/>
    <property type="match status" value="1"/>
</dbReference>
<dbReference type="SMART" id="SM00342">
    <property type="entry name" value="HTH_ARAC"/>
    <property type="match status" value="1"/>
</dbReference>
<dbReference type="SUPFAM" id="SSF46689">
    <property type="entry name" value="Homeodomain-like"/>
    <property type="match status" value="2"/>
</dbReference>
<dbReference type="InterPro" id="IPR032783">
    <property type="entry name" value="AraC_lig"/>
</dbReference>
<keyword evidence="2" id="KW-0238">DNA-binding</keyword>
<gene>
    <name evidence="5" type="ORF">Aco03nite_094180</name>
</gene>
<dbReference type="Pfam" id="PF12833">
    <property type="entry name" value="HTH_18"/>
    <property type="match status" value="1"/>
</dbReference>
<evidence type="ECO:0000313" key="6">
    <source>
        <dbReference type="Proteomes" id="UP000612282"/>
    </source>
</evidence>
<dbReference type="RefSeq" id="WP_203808570.1">
    <property type="nucleotide sequence ID" value="NZ_BAAAQE010000047.1"/>
</dbReference>
<feature type="domain" description="HTH araC/xylS-type" evidence="4">
    <location>
        <begin position="204"/>
        <end position="302"/>
    </location>
</feature>
<evidence type="ECO:0000256" key="2">
    <source>
        <dbReference type="ARBA" id="ARBA00023125"/>
    </source>
</evidence>
<dbReference type="EMBL" id="BOMG01000117">
    <property type="protein sequence ID" value="GID61014.1"/>
    <property type="molecule type" value="Genomic_DNA"/>
</dbReference>
<dbReference type="PANTHER" id="PTHR46796">
    <property type="entry name" value="HTH-TYPE TRANSCRIPTIONAL ACTIVATOR RHAS-RELATED"/>
    <property type="match status" value="1"/>
</dbReference>
<dbReference type="PROSITE" id="PS00041">
    <property type="entry name" value="HTH_ARAC_FAMILY_1"/>
    <property type="match status" value="1"/>
</dbReference>
<organism evidence="5 6">
    <name type="scientific">Actinoplanes couchii</name>
    <dbReference type="NCBI Taxonomy" id="403638"/>
    <lineage>
        <taxon>Bacteria</taxon>
        <taxon>Bacillati</taxon>
        <taxon>Actinomycetota</taxon>
        <taxon>Actinomycetes</taxon>
        <taxon>Micromonosporales</taxon>
        <taxon>Micromonosporaceae</taxon>
        <taxon>Actinoplanes</taxon>
    </lineage>
</organism>
<accession>A0ABQ3XR75</accession>
<sequence>MRVQTDPLEDVLALVGASSRLSAGLLAGGAWALSFEAPDTVKFNAVRRGHCLLVVDGVEPIALGPGDCFLLVEPRPFTMASAADVAPEPAGPYFAAAADGVARVGEGADTYVIGGRFDFGDRARELLLDTLPPVVHVPGGSAAAATLGWALDLIDAETRDRPVGSGLVAEHLAMVMLIHILRLHLDRAPARTGWLAGLSDPVVGVALRVMHARPADPWTVAELAREASVSRSLLAARFRAVVGRGPLEYLTGWRIELAAGRLRRGEDTVAAIARDVGYGSESALSNAFKRVTGTSPRDYRKAR</sequence>
<evidence type="ECO:0000256" key="3">
    <source>
        <dbReference type="ARBA" id="ARBA00023163"/>
    </source>
</evidence>
<dbReference type="Proteomes" id="UP000612282">
    <property type="component" value="Unassembled WGS sequence"/>
</dbReference>
<dbReference type="InterPro" id="IPR018060">
    <property type="entry name" value="HTH_AraC"/>
</dbReference>
<keyword evidence="6" id="KW-1185">Reference proteome</keyword>
<name>A0ABQ3XR75_9ACTN</name>
<keyword evidence="1" id="KW-0805">Transcription regulation</keyword>
<dbReference type="InterPro" id="IPR009057">
    <property type="entry name" value="Homeodomain-like_sf"/>
</dbReference>
<dbReference type="InterPro" id="IPR018062">
    <property type="entry name" value="HTH_AraC-typ_CS"/>
</dbReference>
<dbReference type="Pfam" id="PF12852">
    <property type="entry name" value="Cupin_6"/>
    <property type="match status" value="1"/>
</dbReference>
<dbReference type="Gene3D" id="1.10.10.60">
    <property type="entry name" value="Homeodomain-like"/>
    <property type="match status" value="1"/>
</dbReference>
<evidence type="ECO:0000256" key="1">
    <source>
        <dbReference type="ARBA" id="ARBA00023015"/>
    </source>
</evidence>
<comment type="caution">
    <text evidence="5">The sequence shown here is derived from an EMBL/GenBank/DDBJ whole genome shotgun (WGS) entry which is preliminary data.</text>
</comment>
<dbReference type="PROSITE" id="PS01124">
    <property type="entry name" value="HTH_ARAC_FAMILY_2"/>
    <property type="match status" value="1"/>
</dbReference>
<keyword evidence="3" id="KW-0804">Transcription</keyword>
<evidence type="ECO:0000313" key="5">
    <source>
        <dbReference type="EMBL" id="GID61014.1"/>
    </source>
</evidence>
<protein>
    <submittedName>
        <fullName evidence="5">AraC family transcriptional regulator</fullName>
    </submittedName>
</protein>
<evidence type="ECO:0000259" key="4">
    <source>
        <dbReference type="PROSITE" id="PS01124"/>
    </source>
</evidence>
<dbReference type="InterPro" id="IPR050204">
    <property type="entry name" value="AraC_XylS_family_regulators"/>
</dbReference>
<reference evidence="5 6" key="1">
    <citation type="submission" date="2021-01" db="EMBL/GenBank/DDBJ databases">
        <title>Whole genome shotgun sequence of Actinoplanes couchii NBRC 106145.</title>
        <authorList>
            <person name="Komaki H."/>
            <person name="Tamura T."/>
        </authorList>
    </citation>
    <scope>NUCLEOTIDE SEQUENCE [LARGE SCALE GENOMIC DNA]</scope>
    <source>
        <strain evidence="5 6">NBRC 106145</strain>
    </source>
</reference>
<proteinExistence type="predicted"/>